<comment type="caution">
    <text evidence="3">The sequence shown here is derived from an EMBL/GenBank/DDBJ whole genome shotgun (WGS) entry which is preliminary data.</text>
</comment>
<feature type="transmembrane region" description="Helical" evidence="2">
    <location>
        <begin position="392"/>
        <end position="417"/>
    </location>
</feature>
<protein>
    <submittedName>
        <fullName evidence="3">Uncharacterized protein</fullName>
    </submittedName>
</protein>
<dbReference type="EMBL" id="VFPH01000001">
    <property type="protein sequence ID" value="TQM44374.1"/>
    <property type="molecule type" value="Genomic_DNA"/>
</dbReference>
<name>A0A543GE77_9PSEU</name>
<keyword evidence="4" id="KW-1185">Reference proteome</keyword>
<keyword evidence="2" id="KW-1133">Transmembrane helix</keyword>
<organism evidence="3 4">
    <name type="scientific">Pseudonocardia cypriaca</name>
    <dbReference type="NCBI Taxonomy" id="882449"/>
    <lineage>
        <taxon>Bacteria</taxon>
        <taxon>Bacillati</taxon>
        <taxon>Actinomycetota</taxon>
        <taxon>Actinomycetes</taxon>
        <taxon>Pseudonocardiales</taxon>
        <taxon>Pseudonocardiaceae</taxon>
        <taxon>Pseudonocardia</taxon>
    </lineage>
</organism>
<evidence type="ECO:0000256" key="1">
    <source>
        <dbReference type="SAM" id="MobiDB-lite"/>
    </source>
</evidence>
<feature type="region of interest" description="Disordered" evidence="1">
    <location>
        <begin position="469"/>
        <end position="507"/>
    </location>
</feature>
<sequence length="507" mass="52206">MIHSGPRPLPFRPIRLVLMISTVLTAVSLAVAIAAPDRDARDEFARWLDVLGENTLPGWWNTALLLAVALACAVTGAAAMAGGVFGAGAWFTGAGIVAAFSLAELSGVHRRLGGIGRLVLGEDALTRNWFAMAALVVPVLAAVLLVLAARLGVPSSRLLAGGGVLLMVSAVGGELAAALLGGRTGPALAPVIVAHLGELGENVGGALMLAAAVRALVVSRAGHALTVRHRRAAPGGGTAPVRLTALWWWLGGLSVALTVLSLGFVIADPAHPLLRDVRLFADLLVEHNLPTWWSVALLATAALAHFATFLAARNAGAPEAAYWLVTAAVLAFLSLDDQSQLHERSEELGRLVVTETGDFPFYWLIPGTLAGLGVAAALVTLAVRVNARARMLLIGGIVLMLAAGLGLEVVQGLFMAAGNEGTGFVLGYHVEELGEDVGVILLIGAAAAMTRVSRGGGLALVYADHPSDDHLVQSPTGSDQRESDAGMRGPIPARSGRPGVPGSSVWN</sequence>
<keyword evidence="2" id="KW-0812">Transmembrane</keyword>
<feature type="transmembrane region" description="Helical" evidence="2">
    <location>
        <begin position="361"/>
        <end position="385"/>
    </location>
</feature>
<feature type="transmembrane region" description="Helical" evidence="2">
    <location>
        <begin position="292"/>
        <end position="312"/>
    </location>
</feature>
<feature type="transmembrane region" description="Helical" evidence="2">
    <location>
        <begin position="319"/>
        <end position="335"/>
    </location>
</feature>
<dbReference type="Proteomes" id="UP000319818">
    <property type="component" value="Unassembled WGS sequence"/>
</dbReference>
<dbReference type="AlphaFoldDB" id="A0A543GE77"/>
<accession>A0A543GE77</accession>
<feature type="transmembrane region" description="Helical" evidence="2">
    <location>
        <begin position="202"/>
        <end position="225"/>
    </location>
</feature>
<feature type="transmembrane region" description="Helical" evidence="2">
    <location>
        <begin position="58"/>
        <end position="81"/>
    </location>
</feature>
<keyword evidence="2" id="KW-0472">Membrane</keyword>
<reference evidence="3 4" key="1">
    <citation type="submission" date="2019-06" db="EMBL/GenBank/DDBJ databases">
        <title>Sequencing the genomes of 1000 actinobacteria strains.</title>
        <authorList>
            <person name="Klenk H.-P."/>
        </authorList>
    </citation>
    <scope>NUCLEOTIDE SEQUENCE [LARGE SCALE GENOMIC DNA]</scope>
    <source>
        <strain evidence="3 4">DSM 45511</strain>
    </source>
</reference>
<evidence type="ECO:0000313" key="4">
    <source>
        <dbReference type="Proteomes" id="UP000319818"/>
    </source>
</evidence>
<feature type="transmembrane region" description="Helical" evidence="2">
    <location>
        <begin position="158"/>
        <end position="182"/>
    </location>
</feature>
<evidence type="ECO:0000313" key="3">
    <source>
        <dbReference type="EMBL" id="TQM44374.1"/>
    </source>
</evidence>
<feature type="transmembrane region" description="Helical" evidence="2">
    <location>
        <begin position="129"/>
        <end position="151"/>
    </location>
</feature>
<feature type="transmembrane region" description="Helical" evidence="2">
    <location>
        <begin position="88"/>
        <end position="109"/>
    </location>
</feature>
<gene>
    <name evidence="3" type="ORF">FB388_1739</name>
</gene>
<evidence type="ECO:0000256" key="2">
    <source>
        <dbReference type="SAM" id="Phobius"/>
    </source>
</evidence>
<feature type="transmembrane region" description="Helical" evidence="2">
    <location>
        <begin position="246"/>
        <end position="267"/>
    </location>
</feature>
<proteinExistence type="predicted"/>